<dbReference type="InParanoid" id="G0EH29"/>
<feature type="binding site" evidence="5">
    <location>
        <position position="105"/>
    </location>
    <ligand>
        <name>Mg(2+)</name>
        <dbReference type="ChEBI" id="CHEBI:18420"/>
    </ligand>
</feature>
<accession>G0EH29</accession>
<evidence type="ECO:0000313" key="7">
    <source>
        <dbReference type="EMBL" id="AEM38479.1"/>
    </source>
</evidence>
<keyword evidence="8" id="KW-1185">Reference proteome</keyword>
<keyword evidence="5" id="KW-0800">Toxin</keyword>
<keyword evidence="3 5" id="KW-0479">Metal-binding</keyword>
<protein>
    <recommendedName>
        <fullName evidence="5">Ribonuclease VapC</fullName>
        <shortName evidence="5">RNase VapC</shortName>
        <ecNumber evidence="5">3.1.-.-</ecNumber>
    </recommendedName>
    <alternativeName>
        <fullName evidence="5">Putative toxin VapC</fullName>
    </alternativeName>
</protein>
<comment type="cofactor">
    <cofactor evidence="5">
        <name>Mg(2+)</name>
        <dbReference type="ChEBI" id="CHEBI:18420"/>
    </cofactor>
</comment>
<dbReference type="Pfam" id="PF01850">
    <property type="entry name" value="PIN"/>
    <property type="match status" value="1"/>
</dbReference>
<dbReference type="Gene3D" id="3.40.50.1010">
    <property type="entry name" value="5'-nuclease"/>
    <property type="match status" value="1"/>
</dbReference>
<dbReference type="InterPro" id="IPR039018">
    <property type="entry name" value="VapC20-like"/>
</dbReference>
<evidence type="ECO:0000256" key="5">
    <source>
        <dbReference type="HAMAP-Rule" id="MF_00265"/>
    </source>
</evidence>
<gene>
    <name evidence="5" type="primary">vapC</name>
    <name evidence="7" type="ordered locus">Pyrfu_0610</name>
</gene>
<name>G0EH29_PYRF1</name>
<dbReference type="Proteomes" id="UP000001037">
    <property type="component" value="Chromosome"/>
</dbReference>
<dbReference type="STRING" id="694429.Pyrfu_0610"/>
<dbReference type="SUPFAM" id="SSF88723">
    <property type="entry name" value="PIN domain-like"/>
    <property type="match status" value="1"/>
</dbReference>
<dbReference type="PANTHER" id="PTHR42188">
    <property type="entry name" value="23S RRNA-SPECIFIC ENDONUCLEASE VAPC20"/>
    <property type="match status" value="1"/>
</dbReference>
<reference evidence="7 8" key="1">
    <citation type="journal article" date="2011" name="Stand. Genomic Sci.">
        <title>Complete genome sequence of the hyperthermophilic chemolithoautotroph Pyrolobus fumarii type strain (1A).</title>
        <authorList>
            <person name="Anderson I."/>
            <person name="Goker M."/>
            <person name="Nolan M."/>
            <person name="Lucas S."/>
            <person name="Hammon N."/>
            <person name="Deshpande S."/>
            <person name="Cheng J.F."/>
            <person name="Tapia R."/>
            <person name="Han C."/>
            <person name="Goodwin L."/>
            <person name="Pitluck S."/>
            <person name="Huntemann M."/>
            <person name="Liolios K."/>
            <person name="Ivanova N."/>
            <person name="Pagani I."/>
            <person name="Mavromatis K."/>
            <person name="Ovchinikova G."/>
            <person name="Pati A."/>
            <person name="Chen A."/>
            <person name="Palaniappan K."/>
            <person name="Land M."/>
            <person name="Hauser L."/>
            <person name="Brambilla E.M."/>
            <person name="Huber H."/>
            <person name="Yasawong M."/>
            <person name="Rohde M."/>
            <person name="Spring S."/>
            <person name="Abt B."/>
            <person name="Sikorski J."/>
            <person name="Wirth R."/>
            <person name="Detter J.C."/>
            <person name="Woyke T."/>
            <person name="Bristow J."/>
            <person name="Eisen J.A."/>
            <person name="Markowitz V."/>
            <person name="Hugenholtz P."/>
            <person name="Kyrpides N.C."/>
            <person name="Klenk H.P."/>
            <person name="Lapidus A."/>
        </authorList>
    </citation>
    <scope>NUCLEOTIDE SEQUENCE [LARGE SCALE GENOMIC DNA]</scope>
    <source>
        <strain evidence="8">DSM 11204 / 1A</strain>
    </source>
</reference>
<comment type="function">
    <text evidence="5">Toxic component of a toxin-antitoxin (TA) system. An RNase.</text>
</comment>
<dbReference type="GO" id="GO:0090729">
    <property type="term" value="F:toxin activity"/>
    <property type="evidence" value="ECO:0007669"/>
    <property type="project" value="UniProtKB-KW"/>
</dbReference>
<organism evidence="7 8">
    <name type="scientific">Pyrolobus fumarii (strain DSM 11204 / 1A)</name>
    <dbReference type="NCBI Taxonomy" id="694429"/>
    <lineage>
        <taxon>Archaea</taxon>
        <taxon>Thermoproteota</taxon>
        <taxon>Thermoprotei</taxon>
        <taxon>Desulfurococcales</taxon>
        <taxon>Pyrodictiaceae</taxon>
        <taxon>Pyrolobus</taxon>
    </lineage>
</organism>
<dbReference type="EMBL" id="CP002838">
    <property type="protein sequence ID" value="AEM38479.1"/>
    <property type="molecule type" value="Genomic_DNA"/>
</dbReference>
<feature type="domain" description="PIN" evidence="6">
    <location>
        <begin position="5"/>
        <end position="129"/>
    </location>
</feature>
<dbReference type="HAMAP" id="MF_00265">
    <property type="entry name" value="VapC_Nob1"/>
    <property type="match status" value="1"/>
</dbReference>
<evidence type="ECO:0000256" key="2">
    <source>
        <dbReference type="ARBA" id="ARBA00022722"/>
    </source>
</evidence>
<dbReference type="KEGG" id="pfm:Pyrfu_0610"/>
<evidence type="ECO:0000313" key="8">
    <source>
        <dbReference type="Proteomes" id="UP000001037"/>
    </source>
</evidence>
<dbReference type="eggNOG" id="arCOG04502">
    <property type="taxonomic scope" value="Archaea"/>
</dbReference>
<dbReference type="GO" id="GO:0016787">
    <property type="term" value="F:hydrolase activity"/>
    <property type="evidence" value="ECO:0007669"/>
    <property type="project" value="UniProtKB-KW"/>
</dbReference>
<keyword evidence="1 5" id="KW-1277">Toxin-antitoxin system</keyword>
<dbReference type="PANTHER" id="PTHR42188:SF1">
    <property type="entry name" value="23S RRNA-SPECIFIC ENDONUCLEASE VAPC20"/>
    <property type="match status" value="1"/>
</dbReference>
<keyword evidence="5" id="KW-0460">Magnesium</keyword>
<evidence type="ECO:0000259" key="6">
    <source>
        <dbReference type="Pfam" id="PF01850"/>
    </source>
</evidence>
<comment type="similarity">
    <text evidence="5">Belongs to the PINc/VapC protein family.</text>
</comment>
<proteinExistence type="inferred from homology"/>
<keyword evidence="2 5" id="KW-0540">Nuclease</keyword>
<dbReference type="GO" id="GO:0000287">
    <property type="term" value="F:magnesium ion binding"/>
    <property type="evidence" value="ECO:0007669"/>
    <property type="project" value="UniProtKB-UniRule"/>
</dbReference>
<dbReference type="EC" id="3.1.-.-" evidence="5"/>
<dbReference type="InterPro" id="IPR022907">
    <property type="entry name" value="VapC_family"/>
</dbReference>
<dbReference type="AlphaFoldDB" id="G0EH29"/>
<dbReference type="InterPro" id="IPR002716">
    <property type="entry name" value="PIN_dom"/>
</dbReference>
<evidence type="ECO:0000256" key="4">
    <source>
        <dbReference type="ARBA" id="ARBA00022801"/>
    </source>
</evidence>
<dbReference type="InterPro" id="IPR029060">
    <property type="entry name" value="PIN-like_dom_sf"/>
</dbReference>
<feature type="binding site" evidence="5">
    <location>
        <position position="8"/>
    </location>
    <ligand>
        <name>Mg(2+)</name>
        <dbReference type="ChEBI" id="CHEBI:18420"/>
    </ligand>
</feature>
<dbReference type="GO" id="GO:0016075">
    <property type="term" value="P:rRNA catabolic process"/>
    <property type="evidence" value="ECO:0007669"/>
    <property type="project" value="TreeGrafter"/>
</dbReference>
<dbReference type="OrthoDB" id="42032at2157"/>
<dbReference type="HOGENOM" id="CLU_136715_0_1_2"/>
<sequence>MVGGVLVDSSVIIAALNKSDSLHRRAVRLLSDILRGAYGIPHVTDYIIDEVLTYMAMRGGREAALKAGALFFEKKAFRIIPVTIDMFNEAWSLFARHTPRISFTDATSIVAAKVYNLSYIATFDEELASLYPALR</sequence>
<evidence type="ECO:0000256" key="3">
    <source>
        <dbReference type="ARBA" id="ARBA00022723"/>
    </source>
</evidence>
<evidence type="ECO:0000256" key="1">
    <source>
        <dbReference type="ARBA" id="ARBA00022649"/>
    </source>
</evidence>
<keyword evidence="4 5" id="KW-0378">Hydrolase</keyword>
<dbReference type="GO" id="GO:0004521">
    <property type="term" value="F:RNA endonuclease activity"/>
    <property type="evidence" value="ECO:0007669"/>
    <property type="project" value="InterPro"/>
</dbReference>